<dbReference type="EMBL" id="WWCU01000038">
    <property type="protein sequence ID" value="MYN10458.1"/>
    <property type="molecule type" value="Genomic_DNA"/>
</dbReference>
<evidence type="ECO:0000256" key="1">
    <source>
        <dbReference type="ARBA" id="ARBA00022801"/>
    </source>
</evidence>
<keyword evidence="1" id="KW-0378">Hydrolase</keyword>
<dbReference type="SUPFAM" id="SSF48208">
    <property type="entry name" value="Six-hairpin glycosidases"/>
    <property type="match status" value="1"/>
</dbReference>
<dbReference type="AlphaFoldDB" id="A0A7X4HFT1"/>
<name>A0A7X4HFT1_9BURK</name>
<protein>
    <recommendedName>
        <fullName evidence="4">Glycoside hydrolase family 88 protein</fullName>
    </recommendedName>
</protein>
<gene>
    <name evidence="2" type="ORF">GTP77_24355</name>
</gene>
<evidence type="ECO:0000313" key="3">
    <source>
        <dbReference type="Proteomes" id="UP000450676"/>
    </source>
</evidence>
<dbReference type="Proteomes" id="UP000450676">
    <property type="component" value="Unassembled WGS sequence"/>
</dbReference>
<dbReference type="InterPro" id="IPR008928">
    <property type="entry name" value="6-hairpin_glycosidase_sf"/>
</dbReference>
<dbReference type="Gene3D" id="1.50.10.10">
    <property type="match status" value="1"/>
</dbReference>
<reference evidence="2 3" key="1">
    <citation type="submission" date="2019-12" db="EMBL/GenBank/DDBJ databases">
        <title>Novel species isolated from a subtropical stream in China.</title>
        <authorList>
            <person name="Lu H."/>
        </authorList>
    </citation>
    <scope>NUCLEOTIDE SEQUENCE [LARGE SCALE GENOMIC DNA]</scope>
    <source>
        <strain evidence="2 3">FT127W</strain>
    </source>
</reference>
<dbReference type="PANTHER" id="PTHR33886">
    <property type="entry name" value="UNSATURATED RHAMNOGALACTURONAN HYDROLASE (EUROFUNG)"/>
    <property type="match status" value="1"/>
</dbReference>
<dbReference type="GO" id="GO:0005975">
    <property type="term" value="P:carbohydrate metabolic process"/>
    <property type="evidence" value="ECO:0007669"/>
    <property type="project" value="InterPro"/>
</dbReference>
<dbReference type="InterPro" id="IPR010905">
    <property type="entry name" value="Glyco_hydro_88"/>
</dbReference>
<dbReference type="PANTHER" id="PTHR33886:SF8">
    <property type="entry name" value="UNSATURATED RHAMNOGALACTURONAN HYDROLASE (EUROFUNG)"/>
    <property type="match status" value="1"/>
</dbReference>
<sequence>MSDAIMQRYTPTIEAMGNYGWDHSNSVVLHGMEKIYGRTRDKAYLQYIQAFADQFINSDGSIKALHASMDGMHPGVLCLFLYQETGDKKYLQAAKTMRDMMLGTAAQPSTFMRTPHGGYWHKSEPRYKNVMTVDGLYMAYPFLVRYALVANEPALLDLAASQILMVSASSFDQRHKLAYHGWDWGKEQPWAHPITGNSSQFWSRASGWYSMMLADVLEYLPPTHPQYGKLLFLFQNLAQGIKTAQHVDGFWYDVLDVPTGAGNFPETSGSGMMVYALQKGVNLKLLDPAYAAVAQRGWQALQTKVSRYQDGGPQINSVAPGMGVQKDYEAYMAIRPVSVPVPQGKHHPHGYIGVLMAASVMEK</sequence>
<dbReference type="InterPro" id="IPR012341">
    <property type="entry name" value="6hp_glycosidase-like_sf"/>
</dbReference>
<dbReference type="GO" id="GO:0016787">
    <property type="term" value="F:hydrolase activity"/>
    <property type="evidence" value="ECO:0007669"/>
    <property type="project" value="UniProtKB-KW"/>
</dbReference>
<evidence type="ECO:0000313" key="2">
    <source>
        <dbReference type="EMBL" id="MYN10458.1"/>
    </source>
</evidence>
<dbReference type="InterPro" id="IPR052043">
    <property type="entry name" value="PolySaccharide_Degr_Enz"/>
</dbReference>
<dbReference type="Pfam" id="PF07470">
    <property type="entry name" value="Glyco_hydro_88"/>
    <property type="match status" value="1"/>
</dbReference>
<keyword evidence="3" id="KW-1185">Reference proteome</keyword>
<accession>A0A7X4HFT1</accession>
<comment type="caution">
    <text evidence="2">The sequence shown here is derived from an EMBL/GenBank/DDBJ whole genome shotgun (WGS) entry which is preliminary data.</text>
</comment>
<organism evidence="2 3">
    <name type="scientific">Pseudoduganella aquatica</name>
    <dbReference type="NCBI Taxonomy" id="2660641"/>
    <lineage>
        <taxon>Bacteria</taxon>
        <taxon>Pseudomonadati</taxon>
        <taxon>Pseudomonadota</taxon>
        <taxon>Betaproteobacteria</taxon>
        <taxon>Burkholderiales</taxon>
        <taxon>Oxalobacteraceae</taxon>
        <taxon>Telluria group</taxon>
        <taxon>Pseudoduganella</taxon>
    </lineage>
</organism>
<evidence type="ECO:0008006" key="4">
    <source>
        <dbReference type="Google" id="ProtNLM"/>
    </source>
</evidence>
<proteinExistence type="predicted"/>